<dbReference type="NCBIfam" id="NF040608">
    <property type="entry name" value="division_SteA"/>
    <property type="match status" value="1"/>
</dbReference>
<keyword evidence="4" id="KW-0067">ATP-binding</keyword>
<dbReference type="KEGG" id="mcab:HXZ27_15190"/>
<keyword evidence="2" id="KW-0547">Nucleotide-binding</keyword>
<protein>
    <submittedName>
        <fullName evidence="7">Uncharacterized protein</fullName>
    </submittedName>
</protein>
<evidence type="ECO:0000259" key="6">
    <source>
        <dbReference type="Pfam" id="PF12555"/>
    </source>
</evidence>
<keyword evidence="1" id="KW-0808">Transferase</keyword>
<gene>
    <name evidence="7" type="ORF">HXZ27_15190</name>
</gene>
<dbReference type="Pfam" id="PF12555">
    <property type="entry name" value="SteA-like_C"/>
    <property type="match status" value="1"/>
</dbReference>
<dbReference type="InterPro" id="IPR022215">
    <property type="entry name" value="SteA-like_C"/>
</dbReference>
<dbReference type="Proteomes" id="UP000509335">
    <property type="component" value="Chromosome"/>
</dbReference>
<organism evidence="7 8">
    <name type="scientific">Micromonospora carbonacea</name>
    <dbReference type="NCBI Taxonomy" id="47853"/>
    <lineage>
        <taxon>Bacteria</taxon>
        <taxon>Bacillati</taxon>
        <taxon>Actinomycetota</taxon>
        <taxon>Actinomycetes</taxon>
        <taxon>Micromonosporales</taxon>
        <taxon>Micromonosporaceae</taxon>
        <taxon>Micromonospora</taxon>
    </lineage>
</organism>
<evidence type="ECO:0000313" key="7">
    <source>
        <dbReference type="EMBL" id="QLD25385.1"/>
    </source>
</evidence>
<dbReference type="GO" id="GO:0016301">
    <property type="term" value="F:kinase activity"/>
    <property type="evidence" value="ECO:0007669"/>
    <property type="project" value="UniProtKB-KW"/>
</dbReference>
<name>A0A7H8XKJ6_9ACTN</name>
<keyword evidence="3" id="KW-0418">Kinase</keyword>
<dbReference type="GO" id="GO:0005524">
    <property type="term" value="F:ATP binding"/>
    <property type="evidence" value="ECO:0007669"/>
    <property type="project" value="UniProtKB-KW"/>
</dbReference>
<proteinExistence type="predicted"/>
<dbReference type="InterPro" id="IPR047795">
    <property type="entry name" value="Put_SteA-like"/>
</dbReference>
<dbReference type="Pfam" id="PF04263">
    <property type="entry name" value="TPK_catalytic"/>
    <property type="match status" value="1"/>
</dbReference>
<accession>A0A7H8XKJ6</accession>
<evidence type="ECO:0000259" key="5">
    <source>
        <dbReference type="Pfam" id="PF04263"/>
    </source>
</evidence>
<feature type="domain" description="SteA-like C-terminal" evidence="6">
    <location>
        <begin position="334"/>
        <end position="385"/>
    </location>
</feature>
<evidence type="ECO:0000256" key="2">
    <source>
        <dbReference type="ARBA" id="ARBA00022741"/>
    </source>
</evidence>
<dbReference type="Gene3D" id="3.40.50.10240">
    <property type="entry name" value="Thiamin pyrophosphokinase, catalytic domain"/>
    <property type="match status" value="1"/>
</dbReference>
<evidence type="ECO:0000256" key="1">
    <source>
        <dbReference type="ARBA" id="ARBA00022679"/>
    </source>
</evidence>
<evidence type="ECO:0000256" key="4">
    <source>
        <dbReference type="ARBA" id="ARBA00022840"/>
    </source>
</evidence>
<dbReference type="GO" id="GO:0009229">
    <property type="term" value="P:thiamine diphosphate biosynthetic process"/>
    <property type="evidence" value="ECO:0007669"/>
    <property type="project" value="InterPro"/>
</dbReference>
<dbReference type="EMBL" id="CP058322">
    <property type="protein sequence ID" value="QLD25385.1"/>
    <property type="molecule type" value="Genomic_DNA"/>
</dbReference>
<dbReference type="InterPro" id="IPR036759">
    <property type="entry name" value="TPK_catalytic_sf"/>
</dbReference>
<evidence type="ECO:0000313" key="8">
    <source>
        <dbReference type="Proteomes" id="UP000509335"/>
    </source>
</evidence>
<sequence length="392" mass="41656">MRLPTLRRTRNTEPDTVLGTARLDRRTKRLVGRLRPGDVAVIDHVDLDRVAADSLVAVGVAAVLNAKPSVSGRYPNLGPEVLVTAGIPLLDDLGEGIFERVREGDTVRIEGNTVFVGSEPVAHGALQDAESVAKAMADAREGLSVQLEAFAANTMDYLKQERDLLLDGVGVPEIQTQIQGRHCLIVVRGYDYKADLDVLRPYIREFKPVLIGVDGGADALVEAGYTPDMIIGDMDSVTDDVLRCGAEVIVHAYPDGRAPGLPRVAGLGVEAITFPAAATSEDLAMLLADEKGASLLVAVGTHATLVEFLDKGRGGMASTFLTRLKVGGKLVDAKGVSRLYRQSISGSSLLLLVLSAVAAMASAVAVSTVGKAYLGVVSEWWNNFVFQLGQLF</sequence>
<dbReference type="GO" id="GO:0004788">
    <property type="term" value="F:thiamine diphosphokinase activity"/>
    <property type="evidence" value="ECO:0007669"/>
    <property type="project" value="InterPro"/>
</dbReference>
<dbReference type="AlphaFoldDB" id="A0A7H8XKJ6"/>
<dbReference type="SUPFAM" id="SSF63999">
    <property type="entry name" value="Thiamin pyrophosphokinase, catalytic domain"/>
    <property type="match status" value="1"/>
</dbReference>
<reference evidence="7 8" key="1">
    <citation type="submission" date="2020-07" db="EMBL/GenBank/DDBJ databases">
        <title>A bifunctional nitrone conjugated secondary metabolite targeting the ribosome.</title>
        <authorList>
            <person name="Limbrick E.M."/>
            <person name="Graf M."/>
            <person name="Derewacz D.K."/>
            <person name="Nguyen F."/>
            <person name="Spraggins J.M."/>
            <person name="Wieland M."/>
            <person name="Ynigez-Gutierrez A.E."/>
            <person name="Reisman B.J."/>
            <person name="Zinshteyn B."/>
            <person name="McCulloch K."/>
            <person name="Iverson T.M."/>
            <person name="Green R."/>
            <person name="Wilson D.N."/>
            <person name="Bachmann B.O."/>
        </authorList>
    </citation>
    <scope>NUCLEOTIDE SEQUENCE [LARGE SCALE GENOMIC DNA]</scope>
    <source>
        <strain evidence="8">aurantiaca</strain>
    </source>
</reference>
<evidence type="ECO:0000256" key="3">
    <source>
        <dbReference type="ARBA" id="ARBA00022777"/>
    </source>
</evidence>
<dbReference type="InterPro" id="IPR007371">
    <property type="entry name" value="TPK_catalytic"/>
</dbReference>
<feature type="domain" description="Thiamin pyrophosphokinase catalytic" evidence="5">
    <location>
        <begin position="208"/>
        <end position="243"/>
    </location>
</feature>